<feature type="binding site" evidence="6">
    <location>
        <position position="80"/>
    </location>
    <ligand>
        <name>Ca(2+)</name>
        <dbReference type="ChEBI" id="CHEBI:29108"/>
        <label>1</label>
    </ligand>
</feature>
<feature type="domain" description="EF-hand" evidence="8">
    <location>
        <begin position="95"/>
        <end position="126"/>
    </location>
</feature>
<comment type="similarity">
    <text evidence="1 7">Belongs to the parvalbumin family.</text>
</comment>
<dbReference type="PRINTS" id="PR01697">
    <property type="entry name" value="PARVALBUMIN"/>
</dbReference>
<feature type="binding site" evidence="6">
    <location>
        <position position="112"/>
    </location>
    <ligand>
        <name>Ca(2+)</name>
        <dbReference type="ChEBI" id="CHEBI:29108"/>
        <label>1</label>
    </ligand>
</feature>
<dbReference type="InterPro" id="IPR011992">
    <property type="entry name" value="EF-hand-dom_pair"/>
</dbReference>
<dbReference type="InterPro" id="IPR018247">
    <property type="entry name" value="EF_Hand_1_Ca_BS"/>
</dbReference>
<feature type="binding site" evidence="6">
    <location>
        <position position="108"/>
    </location>
    <ligand>
        <name>Ca(2+)</name>
        <dbReference type="ChEBI" id="CHEBI:29108"/>
        <label>1</label>
    </ligand>
</feature>
<dbReference type="GO" id="GO:0005509">
    <property type="term" value="F:calcium ion binding"/>
    <property type="evidence" value="ECO:0007669"/>
    <property type="project" value="UniProtKB-UniRule"/>
</dbReference>
<feature type="binding site" evidence="6">
    <location>
        <position position="69"/>
    </location>
    <ligand>
        <name>Ca(2+)</name>
        <dbReference type="ChEBI" id="CHEBI:29108"/>
        <label>1</label>
    </ligand>
</feature>
<evidence type="ECO:0000256" key="4">
    <source>
        <dbReference type="ARBA" id="ARBA00022837"/>
    </source>
</evidence>
<dbReference type="SUPFAM" id="SSF47473">
    <property type="entry name" value="EF-hand"/>
    <property type="match status" value="1"/>
</dbReference>
<reference evidence="9" key="1">
    <citation type="submission" date="2025-08" db="UniProtKB">
        <authorList>
            <consortium name="Ensembl"/>
        </authorList>
    </citation>
    <scope>IDENTIFICATION</scope>
</reference>
<dbReference type="PANTHER" id="PTHR11653:SF4">
    <property type="entry name" value="ONCOMODULIN-2-RELATED"/>
    <property type="match status" value="1"/>
</dbReference>
<evidence type="ECO:0000259" key="8">
    <source>
        <dbReference type="PROSITE" id="PS50222"/>
    </source>
</evidence>
<feature type="binding site" evidence="6">
    <location>
        <position position="75"/>
    </location>
    <ligand>
        <name>Ca(2+)</name>
        <dbReference type="ChEBI" id="CHEBI:29108"/>
        <label>1</label>
    </ligand>
</feature>
<reference evidence="9" key="2">
    <citation type="submission" date="2025-09" db="UniProtKB">
        <authorList>
            <consortium name="Ensembl"/>
        </authorList>
    </citation>
    <scope>IDENTIFICATION</scope>
</reference>
<keyword evidence="2 6" id="KW-0479">Metal-binding</keyword>
<dbReference type="Gene3D" id="1.10.238.10">
    <property type="entry name" value="EF-hand"/>
    <property type="match status" value="1"/>
</dbReference>
<dbReference type="Pfam" id="PF13499">
    <property type="entry name" value="EF-hand_7"/>
    <property type="match status" value="1"/>
</dbReference>
<evidence type="ECO:0000256" key="2">
    <source>
        <dbReference type="ARBA" id="ARBA00022723"/>
    </source>
</evidence>
<dbReference type="GO" id="GO:0005737">
    <property type="term" value="C:cytoplasm"/>
    <property type="evidence" value="ECO:0007669"/>
    <property type="project" value="TreeGrafter"/>
</dbReference>
<feature type="binding site" evidence="6">
    <location>
        <position position="71"/>
    </location>
    <ligand>
        <name>Ca(2+)</name>
        <dbReference type="ChEBI" id="CHEBI:29108"/>
        <label>1</label>
    </ligand>
</feature>
<accession>A0AAY4CG69</accession>
<dbReference type="PANTHER" id="PTHR11653">
    <property type="entry name" value="PARVALBUMIN ALPHA"/>
    <property type="match status" value="1"/>
</dbReference>
<dbReference type="PROSITE" id="PS00018">
    <property type="entry name" value="EF_HAND_1"/>
    <property type="match status" value="2"/>
</dbReference>
<dbReference type="CDD" id="cd16255">
    <property type="entry name" value="EFh_parvalbumin_beta"/>
    <property type="match status" value="1"/>
</dbReference>
<keyword evidence="10" id="KW-1185">Reference proteome</keyword>
<evidence type="ECO:0000256" key="6">
    <source>
        <dbReference type="PIRSR" id="PIRSR608080-1"/>
    </source>
</evidence>
<protein>
    <recommendedName>
        <fullName evidence="7">Parvalbumin</fullName>
    </recommendedName>
</protein>
<sequence length="126" mass="14068">MLTDALKMYDTCFSHRIMSLSSILSTDAIDRAIKDCQAPDSFNCKTFFQLCGLTKKSPQEIKDVFHIIDSDGDGFIEEKELRLFLQQFSPGARLLSEKEAKTFLSVADNDSDGKVGADEFQALVMS</sequence>
<dbReference type="Proteomes" id="UP000694580">
    <property type="component" value="Unplaced"/>
</dbReference>
<evidence type="ECO:0000313" key="9">
    <source>
        <dbReference type="Ensembl" id="ENSDCDP00010032210.1"/>
    </source>
</evidence>
<gene>
    <name evidence="9" type="primary">pvalb8</name>
</gene>
<feature type="binding site" evidence="6">
    <location>
        <position position="119"/>
    </location>
    <ligand>
        <name>Ca(2+)</name>
        <dbReference type="ChEBI" id="CHEBI:29108"/>
        <label>1</label>
    </ligand>
</feature>
<evidence type="ECO:0000256" key="5">
    <source>
        <dbReference type="ARBA" id="ARBA00023179"/>
    </source>
</evidence>
<dbReference type="GeneTree" id="ENSGT00940000163861"/>
<dbReference type="InterPro" id="IPR008080">
    <property type="entry name" value="Parvalbumin"/>
</dbReference>
<organism evidence="9 10">
    <name type="scientific">Denticeps clupeoides</name>
    <name type="common">denticle herring</name>
    <dbReference type="NCBI Taxonomy" id="299321"/>
    <lineage>
        <taxon>Eukaryota</taxon>
        <taxon>Metazoa</taxon>
        <taxon>Chordata</taxon>
        <taxon>Craniata</taxon>
        <taxon>Vertebrata</taxon>
        <taxon>Euteleostomi</taxon>
        <taxon>Actinopterygii</taxon>
        <taxon>Neopterygii</taxon>
        <taxon>Teleostei</taxon>
        <taxon>Clupei</taxon>
        <taxon>Clupeiformes</taxon>
        <taxon>Denticipitoidei</taxon>
        <taxon>Denticipitidae</taxon>
        <taxon>Denticeps</taxon>
    </lineage>
</organism>
<evidence type="ECO:0000256" key="3">
    <source>
        <dbReference type="ARBA" id="ARBA00022737"/>
    </source>
</evidence>
<evidence type="ECO:0000313" key="10">
    <source>
        <dbReference type="Proteomes" id="UP000694580"/>
    </source>
</evidence>
<dbReference type="PROSITE" id="PS50222">
    <property type="entry name" value="EF_HAND_2"/>
    <property type="match status" value="2"/>
</dbReference>
<evidence type="ECO:0000256" key="7">
    <source>
        <dbReference type="RuleBase" id="RU368048"/>
    </source>
</evidence>
<dbReference type="SMART" id="SM00054">
    <property type="entry name" value="EFh"/>
    <property type="match status" value="2"/>
</dbReference>
<feature type="binding site" evidence="6">
    <location>
        <position position="110"/>
    </location>
    <ligand>
        <name>Ca(2+)</name>
        <dbReference type="ChEBI" id="CHEBI:29108"/>
        <label>1</label>
    </ligand>
</feature>
<keyword evidence="3" id="KW-0677">Repeat</keyword>
<feature type="binding site" evidence="6">
    <location>
        <position position="114"/>
    </location>
    <ligand>
        <name>Ca(2+)</name>
        <dbReference type="ChEBI" id="CHEBI:29108"/>
        <label>1</label>
    </ligand>
</feature>
<keyword evidence="4 6" id="KW-0106">Calcium</keyword>
<feature type="domain" description="EF-hand" evidence="8">
    <location>
        <begin position="56"/>
        <end position="91"/>
    </location>
</feature>
<dbReference type="FunFam" id="1.10.238.10:FF:000060">
    <property type="entry name" value="Parvalbumin, thymic"/>
    <property type="match status" value="1"/>
</dbReference>
<proteinExistence type="inferred from homology"/>
<dbReference type="InterPro" id="IPR002048">
    <property type="entry name" value="EF_hand_dom"/>
</dbReference>
<name>A0AAY4CG69_9TELE</name>
<keyword evidence="5" id="KW-0514">Muscle protein</keyword>
<dbReference type="Ensembl" id="ENSDCDT00010039969.1">
    <property type="protein sequence ID" value="ENSDCDP00010032210.1"/>
    <property type="gene ID" value="ENSDCDG00010020639.1"/>
</dbReference>
<evidence type="ECO:0000256" key="1">
    <source>
        <dbReference type="ARBA" id="ARBA00009753"/>
    </source>
</evidence>
<dbReference type="AlphaFoldDB" id="A0AAY4CG69"/>
<comment type="function">
    <text evidence="7">In muscle, parvalbumin is thought to be involved in relaxation after contraction. It binds two calcium ions.</text>
</comment>